<dbReference type="AlphaFoldDB" id="A0A0H2RC82"/>
<organism evidence="2 3">
    <name type="scientific">Schizopora paradoxa</name>
    <dbReference type="NCBI Taxonomy" id="27342"/>
    <lineage>
        <taxon>Eukaryota</taxon>
        <taxon>Fungi</taxon>
        <taxon>Dikarya</taxon>
        <taxon>Basidiomycota</taxon>
        <taxon>Agaricomycotina</taxon>
        <taxon>Agaricomycetes</taxon>
        <taxon>Hymenochaetales</taxon>
        <taxon>Schizoporaceae</taxon>
        <taxon>Schizopora</taxon>
    </lineage>
</organism>
<feature type="domain" description="Hemerythrin-like" evidence="1">
    <location>
        <begin position="52"/>
        <end position="174"/>
    </location>
</feature>
<name>A0A0H2RC82_9AGAM</name>
<evidence type="ECO:0000259" key="1">
    <source>
        <dbReference type="Pfam" id="PF01814"/>
    </source>
</evidence>
<dbReference type="InterPro" id="IPR012312">
    <property type="entry name" value="Hemerythrin-like"/>
</dbReference>
<dbReference type="InParanoid" id="A0A0H2RC82"/>
<dbReference type="EMBL" id="KQ086066">
    <property type="protein sequence ID" value="KLO09122.1"/>
    <property type="molecule type" value="Genomic_DNA"/>
</dbReference>
<protein>
    <recommendedName>
        <fullName evidence="1">Hemerythrin-like domain-containing protein</fullName>
    </recommendedName>
</protein>
<dbReference type="PANTHER" id="PTHR38048:SF1">
    <property type="entry name" value="HEMERYTHRIN-LIKE DOMAIN-CONTAINING PROTEIN"/>
    <property type="match status" value="1"/>
</dbReference>
<dbReference type="Pfam" id="PF01814">
    <property type="entry name" value="Hemerythrin"/>
    <property type="match status" value="1"/>
</dbReference>
<dbReference type="STRING" id="27342.A0A0H2RC82"/>
<dbReference type="InterPro" id="IPR053206">
    <property type="entry name" value="Dimeric_xanthone_biosynth"/>
</dbReference>
<dbReference type="OrthoDB" id="10044044at2759"/>
<reference evidence="2 3" key="1">
    <citation type="submission" date="2015-04" db="EMBL/GenBank/DDBJ databases">
        <title>Complete genome sequence of Schizopora paradoxa KUC8140, a cosmopolitan wood degrader in East Asia.</title>
        <authorList>
            <consortium name="DOE Joint Genome Institute"/>
            <person name="Min B."/>
            <person name="Park H."/>
            <person name="Jang Y."/>
            <person name="Kim J.-J."/>
            <person name="Kim K.H."/>
            <person name="Pangilinan J."/>
            <person name="Lipzen A."/>
            <person name="Riley R."/>
            <person name="Grigoriev I.V."/>
            <person name="Spatafora J.W."/>
            <person name="Choi I.-G."/>
        </authorList>
    </citation>
    <scope>NUCLEOTIDE SEQUENCE [LARGE SCALE GENOMIC DNA]</scope>
    <source>
        <strain evidence="2 3">KUC8140</strain>
    </source>
</reference>
<dbReference type="CDD" id="cd12108">
    <property type="entry name" value="Hr-like"/>
    <property type="match status" value="1"/>
</dbReference>
<accession>A0A0H2RC82</accession>
<evidence type="ECO:0000313" key="2">
    <source>
        <dbReference type="EMBL" id="KLO09122.1"/>
    </source>
</evidence>
<dbReference type="Gene3D" id="1.20.120.520">
    <property type="entry name" value="nmb1532 protein domain like"/>
    <property type="match status" value="1"/>
</dbReference>
<dbReference type="Proteomes" id="UP000053477">
    <property type="component" value="Unassembled WGS sequence"/>
</dbReference>
<evidence type="ECO:0000313" key="3">
    <source>
        <dbReference type="Proteomes" id="UP000053477"/>
    </source>
</evidence>
<keyword evidence="3" id="KW-1185">Reference proteome</keyword>
<sequence>MMNDEVTEVAKVVDVVDTKQDDEKDAVVSVAKEDSPEELVRWNRLATSMQYFHDYFRQEYNEIYKLADGSFNEQGMNLPSFLRKIFAWKRHLETHHSIEERFFFPILAKRMPAFANDEQHRKSHDGIHKGLDELGTHLATWRSAPTTYSPETLRKCLDSFGDVLLRHLDEEVKDLQAENMKKYWKLEEVDRIAI</sequence>
<gene>
    <name evidence="2" type="ORF">SCHPADRAFT_1000496</name>
</gene>
<dbReference type="PANTHER" id="PTHR38048">
    <property type="entry name" value="EXPRESSED PROTEIN"/>
    <property type="match status" value="1"/>
</dbReference>
<proteinExistence type="predicted"/>